<dbReference type="InterPro" id="IPR056884">
    <property type="entry name" value="NPHP3-like_N"/>
</dbReference>
<dbReference type="Proteomes" id="UP000244855">
    <property type="component" value="Unassembled WGS sequence"/>
</dbReference>
<dbReference type="InterPro" id="IPR036322">
    <property type="entry name" value="WD40_repeat_dom_sf"/>
</dbReference>
<accession>A0A2V1E9F4</accession>
<keyword evidence="1" id="KW-0677">Repeat</keyword>
<organism evidence="3 4">
    <name type="scientific">Periconia macrospinosa</name>
    <dbReference type="NCBI Taxonomy" id="97972"/>
    <lineage>
        <taxon>Eukaryota</taxon>
        <taxon>Fungi</taxon>
        <taxon>Dikarya</taxon>
        <taxon>Ascomycota</taxon>
        <taxon>Pezizomycotina</taxon>
        <taxon>Dothideomycetes</taxon>
        <taxon>Pleosporomycetidae</taxon>
        <taxon>Pleosporales</taxon>
        <taxon>Massarineae</taxon>
        <taxon>Periconiaceae</taxon>
        <taxon>Periconia</taxon>
    </lineage>
</organism>
<dbReference type="SUPFAM" id="SSF52540">
    <property type="entry name" value="P-loop containing nucleoside triphosphate hydrolases"/>
    <property type="match status" value="1"/>
</dbReference>
<reference evidence="3 4" key="1">
    <citation type="journal article" date="2018" name="Sci. Rep.">
        <title>Comparative genomics provides insights into the lifestyle and reveals functional heterogeneity of dark septate endophytic fungi.</title>
        <authorList>
            <person name="Knapp D.G."/>
            <person name="Nemeth J.B."/>
            <person name="Barry K."/>
            <person name="Hainaut M."/>
            <person name="Henrissat B."/>
            <person name="Johnson J."/>
            <person name="Kuo A."/>
            <person name="Lim J.H.P."/>
            <person name="Lipzen A."/>
            <person name="Nolan M."/>
            <person name="Ohm R.A."/>
            <person name="Tamas L."/>
            <person name="Grigoriev I.V."/>
            <person name="Spatafora J.W."/>
            <person name="Nagy L.G."/>
            <person name="Kovacs G.M."/>
        </authorList>
    </citation>
    <scope>NUCLEOTIDE SEQUENCE [LARGE SCALE GENOMIC DNA]</scope>
    <source>
        <strain evidence="3 4">DSE2036</strain>
    </source>
</reference>
<proteinExistence type="predicted"/>
<dbReference type="SUPFAM" id="SSF50978">
    <property type="entry name" value="WD40 repeat-like"/>
    <property type="match status" value="1"/>
</dbReference>
<dbReference type="Gene3D" id="3.40.50.300">
    <property type="entry name" value="P-loop containing nucleotide triphosphate hydrolases"/>
    <property type="match status" value="1"/>
</dbReference>
<gene>
    <name evidence="3" type="ORF">DM02DRAFT_609850</name>
</gene>
<protein>
    <submittedName>
        <fullName evidence="3">WD40 repeat-like protein</fullName>
    </submittedName>
</protein>
<name>A0A2V1E9F4_9PLEO</name>
<evidence type="ECO:0000256" key="1">
    <source>
        <dbReference type="ARBA" id="ARBA00022737"/>
    </source>
</evidence>
<dbReference type="EMBL" id="KZ805309">
    <property type="protein sequence ID" value="PVI06274.1"/>
    <property type="molecule type" value="Genomic_DNA"/>
</dbReference>
<sequence>MEGTNIRIENVTANGSNVGHFQTINQENPLKSLRRSPNALFNAYYDQDEEEWRRGTRKEILETLYEWVGADGPPHIFWLQGWAGSGKSTIAKEVSRRYYDEGKTWLASFFFRKNDVESVQNFVGTITAQLAENRTGLKDEMNKLVKAYTAEIEQVLEDQRSIQDRMLIDQWDALIAGPVSRLQPPGWMQLLLVIDALDECSNPNDIPKFLRILGKVGDLGKINVRILITSRPEEPIRNTLPQTSVMGYRTEKLHEQLSENVTRDMRLFMQNRISMSGMGSSEHMQLDQKLDRLVEKASGLFIWISTAARQILMKKTQEARERELDRLLDSKSTKSISELYTNVLQQFLNPTEDSDDDDDQDVDCKKLRYILGSMVTIRNGLSALSLQQLLGEELLGKSKVEDMLSQLHSIVDVRRNLFVASIPRHVRILYDPDDEEDHITRWGAPMRLHHPSFNDYILDKTRCRDGRFHVDRGEAHRYLADCCLRLMSDNLKQDICDLKHPGSDVIDFSISRAGEGLSPAILYASTNWYYHLTSSDHVFSDDVQKDKMHAFLKEHLLHWLEVLGWMRRIDEGIRILTDLETRTDIKACPNLHAFLYDARRFVWFGRSIMEVAPLQIYCSLLTFAPTQSCVRREFQNCVPSWMAKSGKNKKSWISLMHTMEFNRRITAFTFFDDKLATMTNRCPVSNIAVWDVDTAKLLQSIQIDELNCEYLAFSPSGSQIGIINLLGRLTLLDLNTKTQVPTPTVFSENSWEILCSSNSQWLGLCRDSTTFCVWDLENIERLIHFDLTDQLRRPNVVEIDYAMTVRDDIIAVAVNVRFCIRQPEVRSHLILFQRTSSDPKITEILLPTKRLADFYIPPRGNVIIVALGSKIIIYDCETGARVSEFDFSEIDGAYRPYILRLGPRIEQDCVSLVLNGQGGTKTFPFNFISGMKYIHPNQYRRETNIGENYSRKAAQITRNVIRSLHFSSDGLRLASRPKSNSIQLWNLNLELDEPVHPIAGSNPRIIISQNGKFATTYDNETMIIWDIREGTEVIQFFCRRASLWGFAMDEKFVVEYMSMDRDWKRRIMVIHIHTRHIEDLAKSDVTPNVYKDILKSIKSETPKTIVSLTTQITVQRGRYASGLKWSYDNHKGRINVGLAPRHSFHMSFSNDGYILYTNRGIWQAGFGSLENPTRRKPSFKPRLGFEKGWITFCGKGILWLPHEYRDGARTSWTEVNVDIVVLTGTEGISFLTFDFSKLGTFDSDSSES</sequence>
<dbReference type="AlphaFoldDB" id="A0A2V1E9F4"/>
<dbReference type="InterPro" id="IPR015943">
    <property type="entry name" value="WD40/YVTN_repeat-like_dom_sf"/>
</dbReference>
<keyword evidence="4" id="KW-1185">Reference proteome</keyword>
<feature type="domain" description="Nephrocystin 3-like N-terminal" evidence="2">
    <location>
        <begin position="56"/>
        <end position="231"/>
    </location>
</feature>
<dbReference type="PANTHER" id="PTHR10039">
    <property type="entry name" value="AMELOGENIN"/>
    <property type="match status" value="1"/>
</dbReference>
<evidence type="ECO:0000313" key="4">
    <source>
        <dbReference type="Proteomes" id="UP000244855"/>
    </source>
</evidence>
<evidence type="ECO:0000313" key="3">
    <source>
        <dbReference type="EMBL" id="PVI06274.1"/>
    </source>
</evidence>
<evidence type="ECO:0000259" key="2">
    <source>
        <dbReference type="Pfam" id="PF24883"/>
    </source>
</evidence>
<dbReference type="Gene3D" id="2.130.10.10">
    <property type="entry name" value="YVTN repeat-like/Quinoprotein amine dehydrogenase"/>
    <property type="match status" value="2"/>
</dbReference>
<dbReference type="InterPro" id="IPR027417">
    <property type="entry name" value="P-loop_NTPase"/>
</dbReference>
<dbReference type="Pfam" id="PF24883">
    <property type="entry name" value="NPHP3_N"/>
    <property type="match status" value="1"/>
</dbReference>
<dbReference type="PANTHER" id="PTHR10039:SF17">
    <property type="entry name" value="FUNGAL STAND N-TERMINAL GOODBYE DOMAIN-CONTAINING PROTEIN-RELATED"/>
    <property type="match status" value="1"/>
</dbReference>
<dbReference type="OrthoDB" id="674604at2759"/>